<keyword evidence="3" id="KW-0479">Metal-binding</keyword>
<dbReference type="EMBL" id="VOSL01000039">
    <property type="protein sequence ID" value="TXD37913.1"/>
    <property type="molecule type" value="Genomic_DNA"/>
</dbReference>
<dbReference type="PANTHER" id="PTHR43409">
    <property type="entry name" value="ANAEROBIC MAGNESIUM-PROTOPORPHYRIN IX MONOMETHYL ESTER CYCLASE-RELATED"/>
    <property type="match status" value="1"/>
</dbReference>
<dbReference type="Gene3D" id="3.80.30.20">
    <property type="entry name" value="tm_1862 like domain"/>
    <property type="match status" value="1"/>
</dbReference>
<evidence type="ECO:0000256" key="4">
    <source>
        <dbReference type="ARBA" id="ARBA00023004"/>
    </source>
</evidence>
<dbReference type="InterPro" id="IPR006638">
    <property type="entry name" value="Elp3/MiaA/NifB-like_rSAM"/>
</dbReference>
<dbReference type="PANTHER" id="PTHR43409:SF16">
    <property type="entry name" value="SLR0320 PROTEIN"/>
    <property type="match status" value="1"/>
</dbReference>
<dbReference type="InterPro" id="IPR051198">
    <property type="entry name" value="BchE-like"/>
</dbReference>
<dbReference type="Pfam" id="PF04055">
    <property type="entry name" value="Radical_SAM"/>
    <property type="match status" value="1"/>
</dbReference>
<dbReference type="SMART" id="SM00729">
    <property type="entry name" value="Elp3"/>
    <property type="match status" value="1"/>
</dbReference>
<dbReference type="Proteomes" id="UP000321046">
    <property type="component" value="Unassembled WGS sequence"/>
</dbReference>
<dbReference type="GO" id="GO:0046872">
    <property type="term" value="F:metal ion binding"/>
    <property type="evidence" value="ECO:0007669"/>
    <property type="project" value="UniProtKB-KW"/>
</dbReference>
<evidence type="ECO:0000313" key="8">
    <source>
        <dbReference type="EMBL" id="TXD37913.1"/>
    </source>
</evidence>
<sequence>MGSDHPNRGAPMSRTTLLVDFYWTRDKDPRIPLGHASILTAMRTQNLDVRSIVVAVNDGQLDVGQVVQSILDAVQGIPPSDVDLAFGAYVWGEELLQEVLRRVRAAGFEGRIILGGPQISYSQGGLEAIYPHADAFVRGYGEEAMVQLARTSERRAITGVHWAGPLDLVQQANIDLGSLPSPWLTGTIPLKDQKFIRWETQRGCQFRCAFCQHREAGARLKRRELDLPRIEAEIELFCKSDVRDIAVLDPIFNASPHATAILQRFKALSYTGRLSLQCRAELMDENFIDAASELDVRLEFGLQTIHSAEMTAIRRNNHMPKVDEAFAQTLQRGIDFEVSLIFGLPEQTLASFMESVEWCLERHVPVIKVFPLMLLRGTGLERDRAKWNLRDSGGAMPMVIGSASFDREEWRQMARISEALRLTEGAHPGTIEELVDIANTLEPDILRWAPEQQGRAA</sequence>
<feature type="domain" description="B12-binding" evidence="6">
    <location>
        <begin position="11"/>
        <end position="159"/>
    </location>
</feature>
<name>A0A5C6X7U0_9DELT</name>
<keyword evidence="4" id="KW-0408">Iron</keyword>
<dbReference type="GO" id="GO:0051536">
    <property type="term" value="F:iron-sulfur cluster binding"/>
    <property type="evidence" value="ECO:0007669"/>
    <property type="project" value="UniProtKB-KW"/>
</dbReference>
<dbReference type="InterPro" id="IPR006158">
    <property type="entry name" value="Cobalamin-bd"/>
</dbReference>
<keyword evidence="2" id="KW-0949">S-adenosyl-L-methionine</keyword>
<dbReference type="CDD" id="cd01335">
    <property type="entry name" value="Radical_SAM"/>
    <property type="match status" value="1"/>
</dbReference>
<dbReference type="GO" id="GO:0031419">
    <property type="term" value="F:cobalamin binding"/>
    <property type="evidence" value="ECO:0007669"/>
    <property type="project" value="InterPro"/>
</dbReference>
<reference evidence="8 9" key="1">
    <citation type="submission" date="2019-08" db="EMBL/GenBank/DDBJ databases">
        <title>Bradymonadales sp. TMQ2.</title>
        <authorList>
            <person name="Liang Q."/>
        </authorList>
    </citation>
    <scope>NUCLEOTIDE SEQUENCE [LARGE SCALE GENOMIC DNA]</scope>
    <source>
        <strain evidence="8 9">TMQ2</strain>
    </source>
</reference>
<organism evidence="8 9">
    <name type="scientific">Lujinxingia vulgaris</name>
    <dbReference type="NCBI Taxonomy" id="2600176"/>
    <lineage>
        <taxon>Bacteria</taxon>
        <taxon>Deltaproteobacteria</taxon>
        <taxon>Bradymonadales</taxon>
        <taxon>Lujinxingiaceae</taxon>
        <taxon>Lujinxingia</taxon>
    </lineage>
</organism>
<dbReference type="Gene3D" id="3.40.50.280">
    <property type="entry name" value="Cobalamin-binding domain"/>
    <property type="match status" value="1"/>
</dbReference>
<proteinExistence type="predicted"/>
<dbReference type="AlphaFoldDB" id="A0A5C6X7U0"/>
<dbReference type="InterPro" id="IPR007197">
    <property type="entry name" value="rSAM"/>
</dbReference>
<dbReference type="InterPro" id="IPR023404">
    <property type="entry name" value="rSAM_horseshoe"/>
</dbReference>
<evidence type="ECO:0000256" key="5">
    <source>
        <dbReference type="ARBA" id="ARBA00023014"/>
    </source>
</evidence>
<dbReference type="PROSITE" id="PS51332">
    <property type="entry name" value="B12_BINDING"/>
    <property type="match status" value="1"/>
</dbReference>
<dbReference type="InterPro" id="IPR058240">
    <property type="entry name" value="rSAM_sf"/>
</dbReference>
<keyword evidence="5" id="KW-0411">Iron-sulfur</keyword>
<evidence type="ECO:0000256" key="3">
    <source>
        <dbReference type="ARBA" id="ARBA00022723"/>
    </source>
</evidence>
<evidence type="ECO:0000259" key="7">
    <source>
        <dbReference type="PROSITE" id="PS51918"/>
    </source>
</evidence>
<gene>
    <name evidence="8" type="ORF">FRC96_08100</name>
</gene>
<dbReference type="OrthoDB" id="9762608at2"/>
<comment type="cofactor">
    <cofactor evidence="1">
        <name>[4Fe-4S] cluster</name>
        <dbReference type="ChEBI" id="CHEBI:49883"/>
    </cofactor>
</comment>
<evidence type="ECO:0000256" key="2">
    <source>
        <dbReference type="ARBA" id="ARBA00022691"/>
    </source>
</evidence>
<dbReference type="SUPFAM" id="SSF102114">
    <property type="entry name" value="Radical SAM enzymes"/>
    <property type="match status" value="1"/>
</dbReference>
<dbReference type="GO" id="GO:0003824">
    <property type="term" value="F:catalytic activity"/>
    <property type="evidence" value="ECO:0007669"/>
    <property type="project" value="InterPro"/>
</dbReference>
<feature type="domain" description="Radical SAM core" evidence="7">
    <location>
        <begin position="190"/>
        <end position="421"/>
    </location>
</feature>
<accession>A0A5C6X7U0</accession>
<dbReference type="PROSITE" id="PS51918">
    <property type="entry name" value="RADICAL_SAM"/>
    <property type="match status" value="1"/>
</dbReference>
<dbReference type="GO" id="GO:0005829">
    <property type="term" value="C:cytosol"/>
    <property type="evidence" value="ECO:0007669"/>
    <property type="project" value="TreeGrafter"/>
</dbReference>
<evidence type="ECO:0000313" key="9">
    <source>
        <dbReference type="Proteomes" id="UP000321046"/>
    </source>
</evidence>
<comment type="caution">
    <text evidence="8">The sequence shown here is derived from an EMBL/GenBank/DDBJ whole genome shotgun (WGS) entry which is preliminary data.</text>
</comment>
<protein>
    <submittedName>
        <fullName evidence="8">Radical SAM protein</fullName>
    </submittedName>
</protein>
<evidence type="ECO:0000256" key="1">
    <source>
        <dbReference type="ARBA" id="ARBA00001966"/>
    </source>
</evidence>
<evidence type="ECO:0000259" key="6">
    <source>
        <dbReference type="PROSITE" id="PS51332"/>
    </source>
</evidence>
<dbReference type="SFLD" id="SFLDG01082">
    <property type="entry name" value="B12-binding_domain_containing"/>
    <property type="match status" value="1"/>
</dbReference>
<dbReference type="SFLD" id="SFLDS00029">
    <property type="entry name" value="Radical_SAM"/>
    <property type="match status" value="1"/>
</dbReference>